<evidence type="ECO:0000256" key="1">
    <source>
        <dbReference type="ARBA" id="ARBA00011764"/>
    </source>
</evidence>
<keyword evidence="3" id="KW-0805">Transcription regulation</keyword>
<organism evidence="7 8">
    <name type="scientific">Periplaneta americana</name>
    <name type="common">American cockroach</name>
    <name type="synonym">Blatta americana</name>
    <dbReference type="NCBI Taxonomy" id="6978"/>
    <lineage>
        <taxon>Eukaryota</taxon>
        <taxon>Metazoa</taxon>
        <taxon>Ecdysozoa</taxon>
        <taxon>Arthropoda</taxon>
        <taxon>Hexapoda</taxon>
        <taxon>Insecta</taxon>
        <taxon>Pterygota</taxon>
        <taxon>Neoptera</taxon>
        <taxon>Polyneoptera</taxon>
        <taxon>Dictyoptera</taxon>
        <taxon>Blattodea</taxon>
        <taxon>Blattoidea</taxon>
        <taxon>Blattidae</taxon>
        <taxon>Blattinae</taxon>
        <taxon>Periplaneta</taxon>
    </lineage>
</organism>
<evidence type="ECO:0000256" key="3">
    <source>
        <dbReference type="ARBA" id="ARBA00023015"/>
    </source>
</evidence>
<reference evidence="7 8" key="1">
    <citation type="journal article" date="2022" name="Allergy">
        <title>Genome assembly and annotation of Periplaneta americana reveal a comprehensive cockroach allergen profile.</title>
        <authorList>
            <person name="Wang L."/>
            <person name="Xiong Q."/>
            <person name="Saelim N."/>
            <person name="Wang L."/>
            <person name="Nong W."/>
            <person name="Wan A.T."/>
            <person name="Shi M."/>
            <person name="Liu X."/>
            <person name="Cao Q."/>
            <person name="Hui J.H.L."/>
            <person name="Sookrung N."/>
            <person name="Leung T.F."/>
            <person name="Tungtrongchitr A."/>
            <person name="Tsui S.K.W."/>
        </authorList>
    </citation>
    <scope>NUCLEOTIDE SEQUENCE [LARGE SCALE GENOMIC DNA]</scope>
    <source>
        <strain evidence="7">PWHHKU_190912</strain>
    </source>
</reference>
<dbReference type="PANTHER" id="PTHR21411">
    <property type="entry name" value="APONTIC"/>
    <property type="match status" value="1"/>
</dbReference>
<evidence type="ECO:0000313" key="7">
    <source>
        <dbReference type="EMBL" id="KAJ4449116.1"/>
    </source>
</evidence>
<keyword evidence="8" id="KW-1185">Reference proteome</keyword>
<evidence type="ECO:0000256" key="4">
    <source>
        <dbReference type="ARBA" id="ARBA00023163"/>
    </source>
</evidence>
<gene>
    <name evidence="7" type="ORF">ANN_00511</name>
</gene>
<dbReference type="PANTHER" id="PTHR21411:SF0">
    <property type="entry name" value="REGULATORY PROTEIN ZESTE"/>
    <property type="match status" value="1"/>
</dbReference>
<comment type="function">
    <text evidence="5">Involved in transvection phenomena (= synapsis-dependent gene expression), where the synaptic pairing of chromosomes carrying genes with which zeste interacts influences the expression of these genes. Zeste binds to DNA and stimulates transcription from a nearby promoter.</text>
</comment>
<dbReference type="EMBL" id="JAJSOF020000003">
    <property type="protein sequence ID" value="KAJ4449116.1"/>
    <property type="molecule type" value="Genomic_DNA"/>
</dbReference>
<protein>
    <recommendedName>
        <fullName evidence="2">Regulatory protein zeste</fullName>
    </recommendedName>
</protein>
<feature type="domain" description="Myb/SANT-like DNA-binding" evidence="6">
    <location>
        <begin position="7"/>
        <end position="84"/>
    </location>
</feature>
<evidence type="ECO:0000313" key="8">
    <source>
        <dbReference type="Proteomes" id="UP001148838"/>
    </source>
</evidence>
<name>A0ABQ8TTE1_PERAM</name>
<evidence type="ECO:0000256" key="5">
    <source>
        <dbReference type="ARBA" id="ARBA00025466"/>
    </source>
</evidence>
<comment type="subunit">
    <text evidence="1">Self-associates forming complexes of several hundred monomers.</text>
</comment>
<sequence length="131" mass="14703">MEEKKKRAPNFSQFEVGILLELVGNSASILENKSTDGSSLREKQATWLDLTSQFNAVPGVTKRSTQNLKVCYENLKRRLRKDLADEKVETYKTGGGKRTLKPQTLTLCISYCNTGHHTESKCTDTSRYGIA</sequence>
<evidence type="ECO:0000259" key="6">
    <source>
        <dbReference type="Pfam" id="PF13873"/>
    </source>
</evidence>
<dbReference type="Proteomes" id="UP001148838">
    <property type="component" value="Unassembled WGS sequence"/>
</dbReference>
<dbReference type="InterPro" id="IPR028002">
    <property type="entry name" value="Myb_DNA-bind_5"/>
</dbReference>
<dbReference type="Pfam" id="PF13873">
    <property type="entry name" value="Myb_DNA-bind_5"/>
    <property type="match status" value="1"/>
</dbReference>
<keyword evidence="4" id="KW-0804">Transcription</keyword>
<evidence type="ECO:0000256" key="2">
    <source>
        <dbReference type="ARBA" id="ARBA00016807"/>
    </source>
</evidence>
<comment type="caution">
    <text evidence="7">The sequence shown here is derived from an EMBL/GenBank/DDBJ whole genome shotgun (WGS) entry which is preliminary data.</text>
</comment>
<accession>A0ABQ8TTE1</accession>
<proteinExistence type="predicted"/>